<feature type="non-terminal residue" evidence="1">
    <location>
        <position position="1"/>
    </location>
</feature>
<reference evidence="1" key="1">
    <citation type="submission" date="2018-05" db="EMBL/GenBank/DDBJ databases">
        <authorList>
            <person name="Lanie J.A."/>
            <person name="Ng W.-L."/>
            <person name="Kazmierczak K.M."/>
            <person name="Andrzejewski T.M."/>
            <person name="Davidsen T.M."/>
            <person name="Wayne K.J."/>
            <person name="Tettelin H."/>
            <person name="Glass J.I."/>
            <person name="Rusch D."/>
            <person name="Podicherti R."/>
            <person name="Tsui H.-C.T."/>
            <person name="Winkler M.E."/>
        </authorList>
    </citation>
    <scope>NUCLEOTIDE SEQUENCE</scope>
</reference>
<sequence>DFREELLKTIDNAKKVGLQVSEGLLWRTFLDVDQRILDDLDEAEALAERMDAEDQLLVAKKEAKSIDLKTVDESSLQKVRDNLGSALERAKNIGISIEWDEKLLVPLERALAKVIQEKSDLSKALEAFSDSAQSASVEEGLEKLKEIRKNLNSVISRSQELGINTAENQVILGELTEKIEKAGEQNKAGSRLDKLRARIKDNLVKPHLKTLLILQKSFQSAIERSELAGLDVTHNEDLSSELATAIAVAREKADAERQLNIVRRKVDSISIGIESTAVKNVIEKLKAAMTL</sequence>
<dbReference type="EMBL" id="UINC01146471">
    <property type="protein sequence ID" value="SVD37213.1"/>
    <property type="molecule type" value="Genomic_DNA"/>
</dbReference>
<evidence type="ECO:0000313" key="1">
    <source>
        <dbReference type="EMBL" id="SVD37213.1"/>
    </source>
</evidence>
<dbReference type="AlphaFoldDB" id="A0A382USH5"/>
<accession>A0A382USH5</accession>
<feature type="non-terminal residue" evidence="1">
    <location>
        <position position="291"/>
    </location>
</feature>
<organism evidence="1">
    <name type="scientific">marine metagenome</name>
    <dbReference type="NCBI Taxonomy" id="408172"/>
    <lineage>
        <taxon>unclassified sequences</taxon>
        <taxon>metagenomes</taxon>
        <taxon>ecological metagenomes</taxon>
    </lineage>
</organism>
<name>A0A382USH5_9ZZZZ</name>
<protein>
    <submittedName>
        <fullName evidence="1">Uncharacterized protein</fullName>
    </submittedName>
</protein>
<proteinExistence type="predicted"/>
<gene>
    <name evidence="1" type="ORF">METZ01_LOCUS390067</name>
</gene>